<dbReference type="AlphaFoldDB" id="A0A0F9I2K5"/>
<evidence type="ECO:0000256" key="1">
    <source>
        <dbReference type="SAM" id="MobiDB-lite"/>
    </source>
</evidence>
<reference evidence="2" key="1">
    <citation type="journal article" date="2015" name="Nature">
        <title>Complex archaea that bridge the gap between prokaryotes and eukaryotes.</title>
        <authorList>
            <person name="Spang A."/>
            <person name="Saw J.H."/>
            <person name="Jorgensen S.L."/>
            <person name="Zaremba-Niedzwiedzka K."/>
            <person name="Martijn J."/>
            <person name="Lind A.E."/>
            <person name="van Eijk R."/>
            <person name="Schleper C."/>
            <person name="Guy L."/>
            <person name="Ettema T.J."/>
        </authorList>
    </citation>
    <scope>NUCLEOTIDE SEQUENCE</scope>
</reference>
<proteinExistence type="predicted"/>
<comment type="caution">
    <text evidence="2">The sequence shown here is derived from an EMBL/GenBank/DDBJ whole genome shotgun (WGS) entry which is preliminary data.</text>
</comment>
<dbReference type="EMBL" id="LAZR01015268">
    <property type="protein sequence ID" value="KKM13904.1"/>
    <property type="molecule type" value="Genomic_DNA"/>
</dbReference>
<dbReference type="InterPro" id="IPR018247">
    <property type="entry name" value="EF_Hand_1_Ca_BS"/>
</dbReference>
<organism evidence="2">
    <name type="scientific">marine sediment metagenome</name>
    <dbReference type="NCBI Taxonomy" id="412755"/>
    <lineage>
        <taxon>unclassified sequences</taxon>
        <taxon>metagenomes</taxon>
        <taxon>ecological metagenomes</taxon>
    </lineage>
</organism>
<feature type="non-terminal residue" evidence="2">
    <location>
        <position position="1"/>
    </location>
</feature>
<feature type="non-terminal residue" evidence="2">
    <location>
        <position position="986"/>
    </location>
</feature>
<name>A0A0F9I2K5_9ZZZZ</name>
<feature type="region of interest" description="Disordered" evidence="1">
    <location>
        <begin position="766"/>
        <end position="786"/>
    </location>
</feature>
<evidence type="ECO:0000313" key="2">
    <source>
        <dbReference type="EMBL" id="KKM13904.1"/>
    </source>
</evidence>
<sequence>TNTSLTHPSAQQLVLTRLMQSTDKEGIVVASLEFFDTQGNLGDADSITSKFTPEPATHLLTTDGSKVVFDVTGPTGTVIILGASETIYRSSQPILPDTKVNAGDKRIANTASDGTPIAFGDVDDDGAVLTTFADPVRFVDSDSSLTYTALELIYGDVDDSRTVNAGDLRIANTGSDGTTVAALDGDDGDALDVFANTILFVDAGGLDGLFTSGEAIIEEVEGIGDGFRHGADTRLANGQSQGFADNTNVLQGNTDIDTSLVVFTSNEKHEDDTGSSVGVFEPNETGYFSTDSMVNADDIRFVNANTQGFPDGSIVAQDSDIGASLISFMPISVSYVDSDVSTSFTVGEFLYHDIDQNGAVSLNDIRISGIGAGSTVAATDDDVTVPLTLVSLVTAVQFVDSGTPGFDGADAVYLTNGANVAAGDTRLTHAPSGFADGSLVAQDSDIGTLLVGFNVYEMHDEIGTPNGLFDTDVSHTYNRTVRLAIECDASPQTNLPATSPDVSECDKVRIDLDFDDDTTDETYVAITPLSTSTLEPVHGSKDMNVEFKDVLGNDGTVVLDSIILDAIITQYEAGPAGSATTPIWEDTTAGTVTLSGIVRQANFGTEAVQIDFDYRVTDTTSTFDTFPDPYTFAVPLQQATLTDCGVVVDECNFSSSSEYPRPTKDDNDNSGTPLEHIHDPIATLGVFASFTPTPDVVFGSVSASTGSDNLVVVQERSTSTFLQPILNPFATNDFGVVGKGSAGLQDNVDNTGIPLKLIEFDEEKTRDGTTVAGGDDDVGDSLDSFTPPSNREVMFVDGGAGTAMVYDSNELLYQDRDDDGFVSTNDIRIANHGADDDTTVAGGDDDEIAGATLETFSTPVKFVDVASPGFDAKELLYQDVDTSGGVTIGDIRIANHPATIRATQTHIGLTIVDDTAMVIDGTVAKLNLPAAGTDSLGSIVQTLHLPSFVTLTIDNLGARQVELSVTDGEDNVTPVFRHSADVINPY</sequence>
<protein>
    <submittedName>
        <fullName evidence="2">Uncharacterized protein</fullName>
    </submittedName>
</protein>
<gene>
    <name evidence="2" type="ORF">LCGC14_1711510</name>
</gene>
<feature type="region of interest" description="Disordered" evidence="1">
    <location>
        <begin position="654"/>
        <end position="673"/>
    </location>
</feature>
<accession>A0A0F9I2K5</accession>
<dbReference type="PROSITE" id="PS00018">
    <property type="entry name" value="EF_HAND_1"/>
    <property type="match status" value="1"/>
</dbReference>